<name>E6SH48_THEM7</name>
<evidence type="ECO:0000259" key="5">
    <source>
        <dbReference type="PROSITE" id="PS50937"/>
    </source>
</evidence>
<dbReference type="OrthoDB" id="9791488at2"/>
<dbReference type="InterPro" id="IPR047057">
    <property type="entry name" value="MerR_fam"/>
</dbReference>
<evidence type="ECO:0000313" key="6">
    <source>
        <dbReference type="EMBL" id="ADU51712.1"/>
    </source>
</evidence>
<keyword evidence="3" id="KW-0804">Transcription</keyword>
<reference evidence="7" key="2">
    <citation type="journal article" date="2010" name="Stand. Genomic Sci.">
        <title>Complete genome sequence of Thermaerobacter marianensis type strain (7p75aT).</title>
        <authorList>
            <person name="Han C."/>
            <person name="Gu W."/>
            <person name="Zhang X."/>
            <person name="Lapidus A."/>
            <person name="Nolan M."/>
            <person name="Copeland A."/>
            <person name="Lucas S."/>
            <person name="Glavina Del Rio T."/>
            <person name="Tice H."/>
            <person name="Cheng J."/>
            <person name="Tapia R."/>
            <person name="Goodwin L."/>
            <person name="Pitluck S."/>
            <person name="Pagani I."/>
            <person name="Ivanova N."/>
            <person name="Mavromatis K."/>
            <person name="Mikhailova N."/>
            <person name="Pati A."/>
            <person name="Chen A."/>
            <person name="Palaniappan K."/>
            <person name="Land M."/>
            <person name="Hauser L."/>
            <person name="Chang Y."/>
            <person name="Jeffries C."/>
            <person name="Schneider S."/>
            <person name="Rohde M."/>
            <person name="Goker M."/>
            <person name="Pukall R."/>
            <person name="Woyke T."/>
            <person name="Bristow J."/>
            <person name="Eisen J."/>
            <person name="Markowitz V."/>
            <person name="Hugenholtz P."/>
            <person name="Kyrpides N."/>
            <person name="Klenk H."/>
            <person name="Detter J."/>
        </authorList>
    </citation>
    <scope>NUCLEOTIDE SEQUENCE [LARGE SCALE GENOMIC DNA]</scope>
    <source>
        <strain evidence="7">ATCC 700841 / DSM 12885 / JCM 10246 / 7p75a</strain>
    </source>
</reference>
<dbReference type="KEGG" id="tmr:Tmar_1603"/>
<dbReference type="PRINTS" id="PR00040">
    <property type="entry name" value="HTHMERR"/>
</dbReference>
<dbReference type="PANTHER" id="PTHR30204:SF94">
    <property type="entry name" value="HEAVY METAL-DEPENDENT TRANSCRIPTIONAL REGULATOR HI_0293-RELATED"/>
    <property type="match status" value="1"/>
</dbReference>
<dbReference type="EMBL" id="CP002344">
    <property type="protein sequence ID" value="ADU51712.1"/>
    <property type="molecule type" value="Genomic_DNA"/>
</dbReference>
<dbReference type="RefSeq" id="WP_013496013.1">
    <property type="nucleotide sequence ID" value="NC_014831.1"/>
</dbReference>
<dbReference type="GO" id="GO:0003700">
    <property type="term" value="F:DNA-binding transcription factor activity"/>
    <property type="evidence" value="ECO:0007669"/>
    <property type="project" value="InterPro"/>
</dbReference>
<evidence type="ECO:0000256" key="1">
    <source>
        <dbReference type="ARBA" id="ARBA00023015"/>
    </source>
</evidence>
<dbReference type="Pfam" id="PF13411">
    <property type="entry name" value="MerR_1"/>
    <property type="match status" value="1"/>
</dbReference>
<organism evidence="6 7">
    <name type="scientific">Thermaerobacter marianensis (strain ATCC 700841 / DSM 12885 / JCM 10246 / 7p75a)</name>
    <dbReference type="NCBI Taxonomy" id="644966"/>
    <lineage>
        <taxon>Bacteria</taxon>
        <taxon>Bacillati</taxon>
        <taxon>Bacillota</taxon>
        <taxon>Clostridia</taxon>
        <taxon>Eubacteriales</taxon>
        <taxon>Clostridiales Family XVII. Incertae Sedis</taxon>
        <taxon>Thermaerobacter</taxon>
    </lineage>
</organism>
<dbReference type="PROSITE" id="PS50937">
    <property type="entry name" value="HTH_MERR_2"/>
    <property type="match status" value="1"/>
</dbReference>
<dbReference type="eggNOG" id="COG0789">
    <property type="taxonomic scope" value="Bacteria"/>
</dbReference>
<dbReference type="InterPro" id="IPR000551">
    <property type="entry name" value="MerR-type_HTH_dom"/>
</dbReference>
<feature type="region of interest" description="Disordered" evidence="4">
    <location>
        <begin position="137"/>
        <end position="169"/>
    </location>
</feature>
<keyword evidence="7" id="KW-1185">Reference proteome</keyword>
<evidence type="ECO:0000256" key="2">
    <source>
        <dbReference type="ARBA" id="ARBA00023125"/>
    </source>
</evidence>
<proteinExistence type="predicted"/>
<dbReference type="HOGENOM" id="CLU_060077_2_3_9"/>
<feature type="domain" description="HTH merR-type" evidence="5">
    <location>
        <begin position="1"/>
        <end position="69"/>
    </location>
</feature>
<dbReference type="PROSITE" id="PS00552">
    <property type="entry name" value="HTH_MERR_1"/>
    <property type="match status" value="1"/>
</dbReference>
<reference evidence="6 7" key="1">
    <citation type="journal article" date="2010" name="Stand. Genomic Sci.">
        <title>Complete genome sequence of Thermaerobacter marianensis type strain (7p75a).</title>
        <authorList>
            <person name="Han C."/>
            <person name="Gu W."/>
            <person name="Zhang X."/>
            <person name="Lapidus A."/>
            <person name="Nolan M."/>
            <person name="Copeland A."/>
            <person name="Lucas S."/>
            <person name="Del Rio T.G."/>
            <person name="Tice H."/>
            <person name="Cheng J.F."/>
            <person name="Tapia R."/>
            <person name="Goodwin L."/>
            <person name="Pitluck S."/>
            <person name="Pagani I."/>
            <person name="Ivanova N."/>
            <person name="Mavromatis K."/>
            <person name="Mikhailova N."/>
            <person name="Pati A."/>
            <person name="Chen A."/>
            <person name="Palaniappan K."/>
            <person name="Land M."/>
            <person name="Hauser L."/>
            <person name="Chang Y.J."/>
            <person name="Jeffries C.D."/>
            <person name="Schneider S."/>
            <person name="Rohde M."/>
            <person name="Goker M."/>
            <person name="Pukall R."/>
            <person name="Woyke T."/>
            <person name="Bristow J."/>
            <person name="Eisen J.A."/>
            <person name="Markowitz V."/>
            <person name="Hugenholtz P."/>
            <person name="Kyrpides N.C."/>
            <person name="Klenk H.P."/>
            <person name="Detter J.C."/>
        </authorList>
    </citation>
    <scope>NUCLEOTIDE SEQUENCE [LARGE SCALE GENOMIC DNA]</scope>
    <source>
        <strain evidence="7">ATCC 700841 / DSM 12885 / JCM 10246 / 7p75a</strain>
    </source>
</reference>
<keyword evidence="2" id="KW-0238">DNA-binding</keyword>
<dbReference type="PANTHER" id="PTHR30204">
    <property type="entry name" value="REDOX-CYCLING DRUG-SENSING TRANSCRIPTIONAL ACTIVATOR SOXR"/>
    <property type="match status" value="1"/>
</dbReference>
<gene>
    <name evidence="6" type="ordered locus">Tmar_1603</name>
</gene>
<feature type="compositionally biased region" description="Basic residues" evidence="4">
    <location>
        <begin position="150"/>
        <end position="169"/>
    </location>
</feature>
<dbReference type="SMART" id="SM00422">
    <property type="entry name" value="HTH_MERR"/>
    <property type="match status" value="1"/>
</dbReference>
<dbReference type="GO" id="GO:0003677">
    <property type="term" value="F:DNA binding"/>
    <property type="evidence" value="ECO:0007669"/>
    <property type="project" value="UniProtKB-KW"/>
</dbReference>
<dbReference type="InterPro" id="IPR009061">
    <property type="entry name" value="DNA-bd_dom_put_sf"/>
</dbReference>
<evidence type="ECO:0000256" key="4">
    <source>
        <dbReference type="SAM" id="MobiDB-lite"/>
    </source>
</evidence>
<sequence>MLRIGEAARQAGVSPHALRYYESLGLIRCRRSGSGYRLYDRETLERVRFIRRAAQLGFTLEEIAQILQLRDEGRAPCSQVVAWLDEKIDHLNAQIRVLTGLRAELIALRSQAPAVPADPSGYSSGYCALLEGRAGPIPAAATRPSDHGRARSPSRAHPLRRRHGRQEGR</sequence>
<dbReference type="SUPFAM" id="SSF46955">
    <property type="entry name" value="Putative DNA-binding domain"/>
    <property type="match status" value="1"/>
</dbReference>
<dbReference type="AlphaFoldDB" id="E6SH48"/>
<dbReference type="Gene3D" id="1.10.1660.10">
    <property type="match status" value="1"/>
</dbReference>
<dbReference type="STRING" id="644966.Tmar_1603"/>
<keyword evidence="1" id="KW-0805">Transcription regulation</keyword>
<dbReference type="Proteomes" id="UP000008915">
    <property type="component" value="Chromosome"/>
</dbReference>
<dbReference type="CDD" id="cd04770">
    <property type="entry name" value="HTH_HMRTR"/>
    <property type="match status" value="1"/>
</dbReference>
<evidence type="ECO:0000256" key="3">
    <source>
        <dbReference type="ARBA" id="ARBA00023163"/>
    </source>
</evidence>
<accession>E6SH48</accession>
<protein>
    <submittedName>
        <fullName evidence="6">Transcriptional regulator, MerR family</fullName>
    </submittedName>
</protein>
<evidence type="ECO:0000313" key="7">
    <source>
        <dbReference type="Proteomes" id="UP000008915"/>
    </source>
</evidence>